<evidence type="ECO:0000259" key="5">
    <source>
        <dbReference type="PROSITE" id="PS50865"/>
    </source>
</evidence>
<gene>
    <name evidence="6" type="ORF">TeGR_g9819</name>
</gene>
<evidence type="ECO:0000256" key="4">
    <source>
        <dbReference type="PROSITE-ProRule" id="PRU00134"/>
    </source>
</evidence>
<feature type="domain" description="MYND-type" evidence="5">
    <location>
        <begin position="20"/>
        <end position="59"/>
    </location>
</feature>
<dbReference type="EMBL" id="BRYB01003165">
    <property type="protein sequence ID" value="GMI31782.1"/>
    <property type="molecule type" value="Genomic_DNA"/>
</dbReference>
<organism evidence="6 7">
    <name type="scientific">Tetraparma gracilis</name>
    <dbReference type="NCBI Taxonomy" id="2962635"/>
    <lineage>
        <taxon>Eukaryota</taxon>
        <taxon>Sar</taxon>
        <taxon>Stramenopiles</taxon>
        <taxon>Ochrophyta</taxon>
        <taxon>Bolidophyceae</taxon>
        <taxon>Parmales</taxon>
        <taxon>Triparmaceae</taxon>
        <taxon>Tetraparma</taxon>
    </lineage>
</organism>
<comment type="caution">
    <text evidence="6">The sequence shown here is derived from an EMBL/GenBank/DDBJ whole genome shotgun (WGS) entry which is preliminary data.</text>
</comment>
<sequence length="291" mass="32440">MSSPAAPEPCIEVNHENKVCARCTSAAGTLRCSRCKVTSYCSQDCQKEHWKSGGHKKQCVVNPLASKLADPESPPLPTFRAYTAEEATTLSHYFVIEAGHCKRKPSCKRDAALQLIHGVGDTPFCVEEDSETGKLTSVSEESSAGMGWTEAAHVNVDGFGIEDSVIFRCLFQPSDKDVETFGETAAEENNVAYAFVNGDVCRGRYVVIKVIKGEERERPRESENELEDERPPLATETLVPFPVTELADIFLWRTTVGPLYGCSSSRMHRENMRRREMAEYVKLHKQNLMEI</sequence>
<accession>A0ABQ6MS18</accession>
<dbReference type="Proteomes" id="UP001165060">
    <property type="component" value="Unassembled WGS sequence"/>
</dbReference>
<evidence type="ECO:0000313" key="6">
    <source>
        <dbReference type="EMBL" id="GMI31782.1"/>
    </source>
</evidence>
<evidence type="ECO:0000313" key="7">
    <source>
        <dbReference type="Proteomes" id="UP001165060"/>
    </source>
</evidence>
<name>A0ABQ6MS18_9STRA</name>
<proteinExistence type="predicted"/>
<dbReference type="Pfam" id="PF01753">
    <property type="entry name" value="zf-MYND"/>
    <property type="match status" value="1"/>
</dbReference>
<evidence type="ECO:0000256" key="1">
    <source>
        <dbReference type="ARBA" id="ARBA00022723"/>
    </source>
</evidence>
<reference evidence="6 7" key="1">
    <citation type="journal article" date="2023" name="Commun. Biol.">
        <title>Genome analysis of Parmales, the sister group of diatoms, reveals the evolutionary specialization of diatoms from phago-mixotrophs to photoautotrophs.</title>
        <authorList>
            <person name="Ban H."/>
            <person name="Sato S."/>
            <person name="Yoshikawa S."/>
            <person name="Yamada K."/>
            <person name="Nakamura Y."/>
            <person name="Ichinomiya M."/>
            <person name="Sato N."/>
            <person name="Blanc-Mathieu R."/>
            <person name="Endo H."/>
            <person name="Kuwata A."/>
            <person name="Ogata H."/>
        </authorList>
    </citation>
    <scope>NUCLEOTIDE SEQUENCE [LARGE SCALE GENOMIC DNA]</scope>
</reference>
<evidence type="ECO:0000256" key="2">
    <source>
        <dbReference type="ARBA" id="ARBA00022771"/>
    </source>
</evidence>
<keyword evidence="3" id="KW-0862">Zinc</keyword>
<protein>
    <recommendedName>
        <fullName evidence="5">MYND-type domain-containing protein</fullName>
    </recommendedName>
</protein>
<keyword evidence="2 4" id="KW-0863">Zinc-finger</keyword>
<dbReference type="PROSITE" id="PS50865">
    <property type="entry name" value="ZF_MYND_2"/>
    <property type="match status" value="1"/>
</dbReference>
<dbReference type="Gene3D" id="6.10.140.2220">
    <property type="match status" value="1"/>
</dbReference>
<keyword evidence="7" id="KW-1185">Reference proteome</keyword>
<evidence type="ECO:0000256" key="3">
    <source>
        <dbReference type="ARBA" id="ARBA00022833"/>
    </source>
</evidence>
<dbReference type="InterPro" id="IPR002893">
    <property type="entry name" value="Znf_MYND"/>
</dbReference>
<dbReference type="SUPFAM" id="SSF144232">
    <property type="entry name" value="HIT/MYND zinc finger-like"/>
    <property type="match status" value="1"/>
</dbReference>
<keyword evidence="1" id="KW-0479">Metal-binding</keyword>